<sequence length="193" mass="20947">MWFNLLQVIIPDVASSFDSPSFNALHPLSTAAFSCSMAVNALVTFFIVGRIWYLSRDIVKFNPDRTSRPFTAIMNMLLESGITILVAQLIWLVLFQLESLGYAVVSGAFTQIYGFTPTIILIRVALGKSQEGTKPNTVMTKSIAFNHSVNAQNRSGTHSDSYSSGFGVPVSVTGGDISERVASSTAIEKEVTV</sequence>
<feature type="transmembrane region" description="Helical" evidence="1">
    <location>
        <begin position="73"/>
        <end position="94"/>
    </location>
</feature>
<feature type="transmembrane region" description="Helical" evidence="1">
    <location>
        <begin position="100"/>
        <end position="126"/>
    </location>
</feature>
<gene>
    <name evidence="2" type="ORF">D9613_011602</name>
</gene>
<feature type="transmembrane region" description="Helical" evidence="1">
    <location>
        <begin position="31"/>
        <end position="53"/>
    </location>
</feature>
<reference evidence="2 3" key="1">
    <citation type="submission" date="2019-12" db="EMBL/GenBank/DDBJ databases">
        <authorList>
            <person name="Floudas D."/>
            <person name="Bentzer J."/>
            <person name="Ahren D."/>
            <person name="Johansson T."/>
            <person name="Persson P."/>
            <person name="Tunlid A."/>
        </authorList>
    </citation>
    <scope>NUCLEOTIDE SEQUENCE [LARGE SCALE GENOMIC DNA]</scope>
    <source>
        <strain evidence="2 3">CBS 102.39</strain>
    </source>
</reference>
<organism evidence="2 3">
    <name type="scientific">Agrocybe pediades</name>
    <dbReference type="NCBI Taxonomy" id="84607"/>
    <lineage>
        <taxon>Eukaryota</taxon>
        <taxon>Fungi</taxon>
        <taxon>Dikarya</taxon>
        <taxon>Basidiomycota</taxon>
        <taxon>Agaricomycotina</taxon>
        <taxon>Agaricomycetes</taxon>
        <taxon>Agaricomycetidae</taxon>
        <taxon>Agaricales</taxon>
        <taxon>Agaricineae</taxon>
        <taxon>Strophariaceae</taxon>
        <taxon>Agrocybe</taxon>
    </lineage>
</organism>
<evidence type="ECO:0000256" key="1">
    <source>
        <dbReference type="SAM" id="Phobius"/>
    </source>
</evidence>
<evidence type="ECO:0000313" key="3">
    <source>
        <dbReference type="Proteomes" id="UP000521872"/>
    </source>
</evidence>
<protein>
    <submittedName>
        <fullName evidence="2">Uncharacterized protein</fullName>
    </submittedName>
</protein>
<name>A0A8H4QXS5_9AGAR</name>
<dbReference type="Proteomes" id="UP000521872">
    <property type="component" value="Unassembled WGS sequence"/>
</dbReference>
<keyword evidence="3" id="KW-1185">Reference proteome</keyword>
<keyword evidence="1" id="KW-0472">Membrane</keyword>
<comment type="caution">
    <text evidence="2">The sequence shown here is derived from an EMBL/GenBank/DDBJ whole genome shotgun (WGS) entry which is preliminary data.</text>
</comment>
<dbReference type="AlphaFoldDB" id="A0A8H4QXS5"/>
<proteinExistence type="predicted"/>
<evidence type="ECO:0000313" key="2">
    <source>
        <dbReference type="EMBL" id="KAF4618262.1"/>
    </source>
</evidence>
<dbReference type="EMBL" id="JAACJL010000018">
    <property type="protein sequence ID" value="KAF4618262.1"/>
    <property type="molecule type" value="Genomic_DNA"/>
</dbReference>
<accession>A0A8H4QXS5</accession>
<keyword evidence="1" id="KW-0812">Transmembrane</keyword>
<keyword evidence="1" id="KW-1133">Transmembrane helix</keyword>